<feature type="non-terminal residue" evidence="2">
    <location>
        <position position="1"/>
    </location>
</feature>
<gene>
    <name evidence="2" type="ORF">YQE_02862</name>
</gene>
<protein>
    <submittedName>
        <fullName evidence="2">Uncharacterized protein</fullName>
    </submittedName>
</protein>
<dbReference type="EMBL" id="KB740412">
    <property type="protein sequence ID" value="ENN80720.1"/>
    <property type="molecule type" value="Genomic_DNA"/>
</dbReference>
<reference evidence="2" key="1">
    <citation type="journal article" date="2013" name="Genome Biol.">
        <title>Draft genome of the mountain pine beetle, Dendroctonus ponderosae Hopkins, a major forest pest.</title>
        <authorList>
            <person name="Keeling C.I."/>
            <person name="Yuen M.M."/>
            <person name="Liao N.Y."/>
            <person name="Docking T.R."/>
            <person name="Chan S.K."/>
            <person name="Taylor G.A."/>
            <person name="Palmquist D.L."/>
            <person name="Jackman S.D."/>
            <person name="Nguyen A."/>
            <person name="Li M."/>
            <person name="Henderson H."/>
            <person name="Janes J.K."/>
            <person name="Zhao Y."/>
            <person name="Pandoh P."/>
            <person name="Moore R."/>
            <person name="Sperling F.A."/>
            <person name="Huber D.P."/>
            <person name="Birol I."/>
            <person name="Jones S.J."/>
            <person name="Bohlmann J."/>
        </authorList>
    </citation>
    <scope>NUCLEOTIDE SEQUENCE</scope>
</reference>
<evidence type="ECO:0000256" key="1">
    <source>
        <dbReference type="SAM" id="MobiDB-lite"/>
    </source>
</evidence>
<dbReference type="PANTHER" id="PTHR36688">
    <property type="entry name" value="ENDO/EXONUCLEASE/PHOSPHATASE DOMAIN-CONTAINING PROTEIN"/>
    <property type="match status" value="1"/>
</dbReference>
<dbReference type="InterPro" id="IPR052560">
    <property type="entry name" value="RdDP_mobile_element"/>
</dbReference>
<dbReference type="HOGENOM" id="CLU_1355895_0_0_1"/>
<dbReference type="AlphaFoldDB" id="N6UG28"/>
<feature type="region of interest" description="Disordered" evidence="1">
    <location>
        <begin position="1"/>
        <end position="35"/>
    </location>
</feature>
<feature type="compositionally biased region" description="Polar residues" evidence="1">
    <location>
        <begin position="25"/>
        <end position="35"/>
    </location>
</feature>
<proteinExistence type="predicted"/>
<name>N6UG28_DENPD</name>
<evidence type="ECO:0000313" key="2">
    <source>
        <dbReference type="EMBL" id="ENN80720.1"/>
    </source>
</evidence>
<organism evidence="2">
    <name type="scientific">Dendroctonus ponderosae</name>
    <name type="common">Mountain pine beetle</name>
    <dbReference type="NCBI Taxonomy" id="77166"/>
    <lineage>
        <taxon>Eukaryota</taxon>
        <taxon>Metazoa</taxon>
        <taxon>Ecdysozoa</taxon>
        <taxon>Arthropoda</taxon>
        <taxon>Hexapoda</taxon>
        <taxon>Insecta</taxon>
        <taxon>Pterygota</taxon>
        <taxon>Neoptera</taxon>
        <taxon>Endopterygota</taxon>
        <taxon>Coleoptera</taxon>
        <taxon>Polyphaga</taxon>
        <taxon>Cucujiformia</taxon>
        <taxon>Curculionidae</taxon>
        <taxon>Scolytinae</taxon>
        <taxon>Dendroctonus</taxon>
    </lineage>
</organism>
<dbReference type="PANTHER" id="PTHR36688:SF1">
    <property type="entry name" value="ENDONUCLEASE_EXONUCLEASE_PHOSPHATASE DOMAIN-CONTAINING PROTEIN"/>
    <property type="match status" value="1"/>
</dbReference>
<sequence length="202" mass="23380">MHWSVGCQTPERLTTETKSTRQKRQTPSSGFRPANSYTGQVLAFTEHIEKGSKREIERTGVVFMGRSAAYDTVNQRNLLAMISKTTKDFELTKVIESLLQNRRRKRANSSLSQGEFFKTRNCDMDRKRSENIRQMCKTESINDWVSKRKQEWNQHINRIRENRLSRKKLSPDELEKSLPYVGYEGSLLKVTSKNGKTASVSV</sequence>
<accession>N6UG28</accession>